<feature type="non-terminal residue" evidence="2">
    <location>
        <position position="1"/>
    </location>
</feature>
<sequence length="169" mass="19074">PSVLSRNSSRQILLHHTDPNVTLNHLSHPLKIPSKKEHFAARKTISILIPTYNEEEALSILLERLKNLKARLAPYHLDILFVDDGSSDRTRDLIQRAASRELNISYVFLSRNFGKEAALLAGMDKAKGDAVVILDADLQDPPELIPEMIRRWEGGAQDVYAQRRSRSGE</sequence>
<evidence type="ECO:0000259" key="1">
    <source>
        <dbReference type="Pfam" id="PF00535"/>
    </source>
</evidence>
<dbReference type="CDD" id="cd04187">
    <property type="entry name" value="DPM1_like_bac"/>
    <property type="match status" value="1"/>
</dbReference>
<dbReference type="InterPro" id="IPR001173">
    <property type="entry name" value="Glyco_trans_2-like"/>
</dbReference>
<dbReference type="PANTHER" id="PTHR48090">
    <property type="entry name" value="UNDECAPRENYL-PHOSPHATE 4-DEOXY-4-FORMAMIDO-L-ARABINOSE TRANSFERASE-RELATED"/>
    <property type="match status" value="1"/>
</dbReference>
<dbReference type="SUPFAM" id="SSF53448">
    <property type="entry name" value="Nucleotide-diphospho-sugar transferases"/>
    <property type="match status" value="1"/>
</dbReference>
<feature type="domain" description="Glycosyltransferase 2-like" evidence="1">
    <location>
        <begin position="46"/>
        <end position="168"/>
    </location>
</feature>
<organism evidence="2">
    <name type="scientific">uncultured Paenibacillus sp</name>
    <dbReference type="NCBI Taxonomy" id="227322"/>
    <lineage>
        <taxon>Bacteria</taxon>
        <taxon>Bacillati</taxon>
        <taxon>Bacillota</taxon>
        <taxon>Bacilli</taxon>
        <taxon>Bacillales</taxon>
        <taxon>Paenibacillaceae</taxon>
        <taxon>Paenibacillus</taxon>
        <taxon>environmental samples</taxon>
    </lineage>
</organism>
<feature type="non-terminal residue" evidence="2">
    <location>
        <position position="169"/>
    </location>
</feature>
<dbReference type="Gene3D" id="3.90.550.10">
    <property type="entry name" value="Spore Coat Polysaccharide Biosynthesis Protein SpsA, Chain A"/>
    <property type="match status" value="1"/>
</dbReference>
<dbReference type="PANTHER" id="PTHR48090:SF8">
    <property type="entry name" value="GLYCOSYLTRANSFERASE CSBB-RELATED"/>
    <property type="match status" value="1"/>
</dbReference>
<reference evidence="2" key="1">
    <citation type="journal article" date="2013" name="Environ. Microbiol.">
        <title>Seasonally variable intestinal metagenomes of the red palm weevil (Rhynchophorus ferrugineus).</title>
        <authorList>
            <person name="Jia S."/>
            <person name="Zhang X."/>
            <person name="Zhang G."/>
            <person name="Yin A."/>
            <person name="Zhang S."/>
            <person name="Li F."/>
            <person name="Wang L."/>
            <person name="Zhao D."/>
            <person name="Yun Q."/>
            <person name="Tala"/>
            <person name="Wang J."/>
            <person name="Sun G."/>
            <person name="Baabdullah M."/>
            <person name="Yu X."/>
            <person name="Hu S."/>
            <person name="Al-Mssallem I.S."/>
            <person name="Yu J."/>
        </authorList>
    </citation>
    <scope>NUCLEOTIDE SEQUENCE</scope>
</reference>
<dbReference type="EMBL" id="KF124784">
    <property type="protein sequence ID" value="AIA92104.1"/>
    <property type="molecule type" value="Genomic_DNA"/>
</dbReference>
<name>A0A060CA50_9BACL</name>
<proteinExistence type="predicted"/>
<accession>A0A060CA50</accession>
<dbReference type="InterPro" id="IPR050256">
    <property type="entry name" value="Glycosyltransferase_2"/>
</dbReference>
<evidence type="ECO:0000313" key="2">
    <source>
        <dbReference type="EMBL" id="AIA92104.1"/>
    </source>
</evidence>
<dbReference type="InterPro" id="IPR029044">
    <property type="entry name" value="Nucleotide-diphossugar_trans"/>
</dbReference>
<dbReference type="Pfam" id="PF00535">
    <property type="entry name" value="Glycos_transf_2"/>
    <property type="match status" value="1"/>
</dbReference>
<dbReference type="GO" id="GO:0005886">
    <property type="term" value="C:plasma membrane"/>
    <property type="evidence" value="ECO:0007669"/>
    <property type="project" value="TreeGrafter"/>
</dbReference>
<dbReference type="AlphaFoldDB" id="A0A060CA50"/>
<protein>
    <submittedName>
        <fullName evidence="2">Glycos_transf_2</fullName>
    </submittedName>
</protein>